<dbReference type="FunFam" id="3.30.470.20:FF:000028">
    <property type="entry name" value="Methylcrotonoyl-CoA carboxylase subunit alpha, mitochondrial"/>
    <property type="match status" value="1"/>
</dbReference>
<feature type="domain" description="Lipoyl-binding" evidence="7">
    <location>
        <begin position="623"/>
        <end position="707"/>
    </location>
</feature>
<evidence type="ECO:0000259" key="8">
    <source>
        <dbReference type="PROSITE" id="PS50975"/>
    </source>
</evidence>
<dbReference type="InterPro" id="IPR011054">
    <property type="entry name" value="Rudment_hybrid_motif"/>
</dbReference>
<dbReference type="PROSITE" id="PS50975">
    <property type="entry name" value="ATP_GRASP"/>
    <property type="match status" value="1"/>
</dbReference>
<dbReference type="SUPFAM" id="SSF56059">
    <property type="entry name" value="Glutathione synthetase ATP-binding domain-like"/>
    <property type="match status" value="1"/>
</dbReference>
<feature type="domain" description="Biotin carboxylation" evidence="9">
    <location>
        <begin position="30"/>
        <end position="478"/>
    </location>
</feature>
<evidence type="ECO:0000256" key="5">
    <source>
        <dbReference type="ARBA" id="ARBA00023267"/>
    </source>
</evidence>
<evidence type="ECO:0000259" key="7">
    <source>
        <dbReference type="PROSITE" id="PS50968"/>
    </source>
</evidence>
<proteinExistence type="predicted"/>
<evidence type="ECO:0000256" key="2">
    <source>
        <dbReference type="ARBA" id="ARBA00022598"/>
    </source>
</evidence>
<evidence type="ECO:0000313" key="11">
    <source>
        <dbReference type="Proteomes" id="UP000297777"/>
    </source>
</evidence>
<comment type="caution">
    <text evidence="10">The sequence shown here is derived from an EMBL/GenBank/DDBJ whole genome shotgun (WGS) entry which is preliminary data.</text>
</comment>
<dbReference type="GO" id="GO:0046872">
    <property type="term" value="F:metal ion binding"/>
    <property type="evidence" value="ECO:0007669"/>
    <property type="project" value="InterPro"/>
</dbReference>
<dbReference type="Pfam" id="PF00289">
    <property type="entry name" value="Biotin_carb_N"/>
    <property type="match status" value="1"/>
</dbReference>
<dbReference type="AlphaFoldDB" id="A0A4Z1EPL9"/>
<dbReference type="EMBL" id="PQXH01000090">
    <property type="protein sequence ID" value="TGO12313.1"/>
    <property type="molecule type" value="Genomic_DNA"/>
</dbReference>
<evidence type="ECO:0000256" key="3">
    <source>
        <dbReference type="ARBA" id="ARBA00022741"/>
    </source>
</evidence>
<dbReference type="Pfam" id="PF02786">
    <property type="entry name" value="CPSase_L_D2"/>
    <property type="match status" value="1"/>
</dbReference>
<keyword evidence="5" id="KW-0092">Biotin</keyword>
<dbReference type="InterPro" id="IPR005482">
    <property type="entry name" value="Biotin_COase_C"/>
</dbReference>
<dbReference type="InterPro" id="IPR011053">
    <property type="entry name" value="Single_hybrid_motif"/>
</dbReference>
<evidence type="ECO:0000259" key="9">
    <source>
        <dbReference type="PROSITE" id="PS50979"/>
    </source>
</evidence>
<dbReference type="Pfam" id="PF02785">
    <property type="entry name" value="Biotin_carb_C"/>
    <property type="match status" value="1"/>
</dbReference>
<dbReference type="PROSITE" id="PS00867">
    <property type="entry name" value="CPSASE_2"/>
    <property type="match status" value="1"/>
</dbReference>
<dbReference type="FunFam" id="3.30.1490.20:FF:000003">
    <property type="entry name" value="acetyl-CoA carboxylase isoform X1"/>
    <property type="match status" value="1"/>
</dbReference>
<dbReference type="OrthoDB" id="196847at2759"/>
<name>A0A4Z1EPL9_9HELO</name>
<dbReference type="InterPro" id="IPR005481">
    <property type="entry name" value="BC-like_N"/>
</dbReference>
<keyword evidence="2" id="KW-0436">Ligase</keyword>
<dbReference type="PANTHER" id="PTHR18866:SF33">
    <property type="entry name" value="METHYLCROTONOYL-COA CARBOXYLASE SUBUNIT ALPHA, MITOCHONDRIAL-RELATED"/>
    <property type="match status" value="1"/>
</dbReference>
<dbReference type="InterPro" id="IPR011764">
    <property type="entry name" value="Biotin_carboxylation_dom"/>
</dbReference>
<dbReference type="Proteomes" id="UP000297777">
    <property type="component" value="Unassembled WGS sequence"/>
</dbReference>
<dbReference type="PROSITE" id="PS50968">
    <property type="entry name" value="BIOTINYL_LIPOYL"/>
    <property type="match status" value="1"/>
</dbReference>
<accession>A0A4Z1EPL9</accession>
<sequence>MHSATRSRVLARALLPSFSRRYATTPAITPITSVLIANRGEIALRVGRTASDLGVRCTTIYTDPDANSQHALSSPFAVNLGAANAYLDGERIISVAKEQGCEALHPGYGFLSENSAFAKRCVEEGLVFIGPPWKAIEAMGNKSRSKDIMIKAGVPCIPGYHGENQEPEHLLIEARKIGFPVMVKAVKGGGGKGMRIAQTEGEFLEKLESAKSEGRNSFGDDVMLVEKYIATPRHIEVQVFADKHGHAVALGERDCSLQRRHQKILEEAPAPNLAENIRQDLWEKARAAALAVGYEGAGTVEFIFDNDTNEFFFMEMNTRLQVEHPVTEEITGEDLVSWQFKVAAGEPLPLDQDTIAQRISERGWALEARIYAENPDQNFMPDSGKLVHLRTPKLSESVRIDAGFVQGDTVSSNYDGMIAKLIVSGPTREVAIRKLHAALQDYEVVGLSTNIEFLKKICKSPAFIRGDVETGYIQKHHDELFINETIEPEAFAQAALGILSQELSAANSKSIQGPHGEAIGFNSHVQREFSFTKPIIQPSSEKPEIYHVTIDQSDRNLYNITVKGPNVEKSYANIVSEPKSPTISTFFPHTRIESTLIRQDDKITLFQQGKQIQLQLATPGWYEKALGLKDVRNSVVAPMPCKVLRNEVGEGEEVEEGQALVVIESMKMETVIRSPQKGVVAKLVHKEGVSRFSWATVSIDSEFIEIF</sequence>
<dbReference type="SMART" id="SM00878">
    <property type="entry name" value="Biotin_carb_C"/>
    <property type="match status" value="1"/>
</dbReference>
<reference evidence="10 11" key="1">
    <citation type="submission" date="2017-12" db="EMBL/GenBank/DDBJ databases">
        <title>Comparative genomics of Botrytis spp.</title>
        <authorList>
            <person name="Valero-Jimenez C.A."/>
            <person name="Tapia P."/>
            <person name="Veloso J."/>
            <person name="Silva-Moreno E."/>
            <person name="Staats M."/>
            <person name="Valdes J.H."/>
            <person name="Van Kan J.A.L."/>
        </authorList>
    </citation>
    <scope>NUCLEOTIDE SEQUENCE [LARGE SCALE GENOMIC DNA]</scope>
    <source>
        <strain evidence="10 11">Bt9001</strain>
    </source>
</reference>
<dbReference type="PANTHER" id="PTHR18866">
    <property type="entry name" value="CARBOXYLASE:PYRUVATE/ACETYL-COA/PROPIONYL-COA CARBOXYLASE"/>
    <property type="match status" value="1"/>
</dbReference>
<dbReference type="GO" id="GO:0004485">
    <property type="term" value="F:methylcrotonoyl-CoA carboxylase activity"/>
    <property type="evidence" value="ECO:0007669"/>
    <property type="project" value="TreeGrafter"/>
</dbReference>
<evidence type="ECO:0000313" key="10">
    <source>
        <dbReference type="EMBL" id="TGO12313.1"/>
    </source>
</evidence>
<dbReference type="Gene3D" id="3.30.470.20">
    <property type="entry name" value="ATP-grasp fold, B domain"/>
    <property type="match status" value="1"/>
</dbReference>
<dbReference type="InterPro" id="IPR005479">
    <property type="entry name" value="CPAse_ATP-bd"/>
</dbReference>
<dbReference type="SUPFAM" id="SSF51246">
    <property type="entry name" value="Rudiment single hybrid motif"/>
    <property type="match status" value="1"/>
</dbReference>
<dbReference type="InterPro" id="IPR050856">
    <property type="entry name" value="Biotin_carboxylase_complex"/>
</dbReference>
<dbReference type="PROSITE" id="PS50979">
    <property type="entry name" value="BC"/>
    <property type="match status" value="1"/>
</dbReference>
<evidence type="ECO:0000256" key="6">
    <source>
        <dbReference type="PROSITE-ProRule" id="PRU00409"/>
    </source>
</evidence>
<keyword evidence="11" id="KW-1185">Reference proteome</keyword>
<gene>
    <name evidence="10" type="ORF">BTUL_0090g00030</name>
</gene>
<evidence type="ECO:0000256" key="4">
    <source>
        <dbReference type="ARBA" id="ARBA00022840"/>
    </source>
</evidence>
<feature type="domain" description="ATP-grasp" evidence="8">
    <location>
        <begin position="146"/>
        <end position="344"/>
    </location>
</feature>
<dbReference type="Pfam" id="PF00364">
    <property type="entry name" value="Biotin_lipoyl"/>
    <property type="match status" value="1"/>
</dbReference>
<dbReference type="InterPro" id="IPR000089">
    <property type="entry name" value="Biotin_lipoyl"/>
</dbReference>
<dbReference type="GO" id="GO:0005739">
    <property type="term" value="C:mitochondrion"/>
    <property type="evidence" value="ECO:0007669"/>
    <property type="project" value="TreeGrafter"/>
</dbReference>
<organism evidence="10 11">
    <name type="scientific">Botrytis tulipae</name>
    <dbReference type="NCBI Taxonomy" id="87230"/>
    <lineage>
        <taxon>Eukaryota</taxon>
        <taxon>Fungi</taxon>
        <taxon>Dikarya</taxon>
        <taxon>Ascomycota</taxon>
        <taxon>Pezizomycotina</taxon>
        <taxon>Leotiomycetes</taxon>
        <taxon>Helotiales</taxon>
        <taxon>Sclerotiniaceae</taxon>
        <taxon>Botrytis</taxon>
    </lineage>
</organism>
<protein>
    <recommendedName>
        <fullName evidence="12">Lipoyl-binding domain-containing protein</fullName>
    </recommendedName>
</protein>
<dbReference type="GO" id="GO:0005524">
    <property type="term" value="F:ATP binding"/>
    <property type="evidence" value="ECO:0007669"/>
    <property type="project" value="UniProtKB-UniRule"/>
</dbReference>
<dbReference type="InterPro" id="IPR011761">
    <property type="entry name" value="ATP-grasp"/>
</dbReference>
<evidence type="ECO:0008006" key="12">
    <source>
        <dbReference type="Google" id="ProtNLM"/>
    </source>
</evidence>
<comment type="cofactor">
    <cofactor evidence="1">
        <name>biotin</name>
        <dbReference type="ChEBI" id="CHEBI:57586"/>
    </cofactor>
</comment>
<dbReference type="CDD" id="cd06850">
    <property type="entry name" value="biotinyl_domain"/>
    <property type="match status" value="1"/>
</dbReference>
<keyword evidence="3 6" id="KW-0547">Nucleotide-binding</keyword>
<dbReference type="SUPFAM" id="SSF51230">
    <property type="entry name" value="Single hybrid motif"/>
    <property type="match status" value="1"/>
</dbReference>
<dbReference type="InterPro" id="IPR016185">
    <property type="entry name" value="PreATP-grasp_dom_sf"/>
</dbReference>
<evidence type="ECO:0000256" key="1">
    <source>
        <dbReference type="ARBA" id="ARBA00001953"/>
    </source>
</evidence>
<keyword evidence="4 6" id="KW-0067">ATP-binding</keyword>
<dbReference type="Gene3D" id="2.40.50.100">
    <property type="match status" value="1"/>
</dbReference>
<dbReference type="SUPFAM" id="SSF52440">
    <property type="entry name" value="PreATP-grasp domain"/>
    <property type="match status" value="1"/>
</dbReference>